<organism evidence="1 2">
    <name type="scientific">Tessaracoccus lapidicaptus</name>
    <dbReference type="NCBI Taxonomy" id="1427523"/>
    <lineage>
        <taxon>Bacteria</taxon>
        <taxon>Bacillati</taxon>
        <taxon>Actinomycetota</taxon>
        <taxon>Actinomycetes</taxon>
        <taxon>Propionibacteriales</taxon>
        <taxon>Propionibacteriaceae</taxon>
        <taxon>Tessaracoccus</taxon>
    </lineage>
</organism>
<evidence type="ECO:0000313" key="2">
    <source>
        <dbReference type="Proteomes" id="UP000093501"/>
    </source>
</evidence>
<keyword evidence="2" id="KW-1185">Reference proteome</keyword>
<gene>
    <name evidence="1" type="ORF">BCR15_01220</name>
</gene>
<sequence length="257" mass="27987">MSGFLTMLMVMMVVGAIVSMTSRRSAPPPRQLHGWGDPYGPPQQIHPAVGYPQPYGQPVHPITPGTRAALDTDITTFGGELRDLDLDVVGRELDAAAHADYTRALDAYDGAKNQLQRAQTDADVRRIAEILEDGRYAVACVKARVTGQPLPEKRPPCFFDPAHGPSTQNVRWAPPGGAVRDVPACAADAQRVMTGHDPSIRLVPMGARQVPYWENQQYAPWAQGYYGRYGTDPALRQITHGALMIGGFSLLLGLFDD</sequence>
<dbReference type="AlphaFoldDB" id="A0A1C0AQG9"/>
<protein>
    <submittedName>
        <fullName evidence="1">Uncharacterized protein</fullName>
    </submittedName>
</protein>
<reference evidence="2" key="1">
    <citation type="submission" date="2016-07" db="EMBL/GenBank/DDBJ databases">
        <authorList>
            <person name="Florea S."/>
            <person name="Webb J.S."/>
            <person name="Jaromczyk J."/>
            <person name="Schardl C.L."/>
        </authorList>
    </citation>
    <scope>NUCLEOTIDE SEQUENCE [LARGE SCALE GENOMIC DNA]</scope>
    <source>
        <strain evidence="2">IPBSL-7</strain>
    </source>
</reference>
<evidence type="ECO:0000313" key="1">
    <source>
        <dbReference type="EMBL" id="OCL36520.1"/>
    </source>
</evidence>
<accession>A0A1C0AQG9</accession>
<dbReference type="EMBL" id="MBQD01000011">
    <property type="protein sequence ID" value="OCL36520.1"/>
    <property type="molecule type" value="Genomic_DNA"/>
</dbReference>
<name>A0A1C0AQG9_9ACTN</name>
<proteinExistence type="predicted"/>
<dbReference type="Proteomes" id="UP000093501">
    <property type="component" value="Unassembled WGS sequence"/>
</dbReference>
<comment type="caution">
    <text evidence="1">The sequence shown here is derived from an EMBL/GenBank/DDBJ whole genome shotgun (WGS) entry which is preliminary data.</text>
</comment>